<proteinExistence type="predicted"/>
<dbReference type="HOGENOM" id="CLU_2146777_0_0_1"/>
<evidence type="ECO:0000256" key="1">
    <source>
        <dbReference type="SAM" id="MobiDB-lite"/>
    </source>
</evidence>
<accession>A0A0C3NIK7</accession>
<evidence type="ECO:0000313" key="3">
    <source>
        <dbReference type="Proteomes" id="UP000053257"/>
    </source>
</evidence>
<gene>
    <name evidence="2" type="ORF">PHLGIDRAFT_120483</name>
</gene>
<dbReference type="Proteomes" id="UP000053257">
    <property type="component" value="Unassembled WGS sequence"/>
</dbReference>
<feature type="region of interest" description="Disordered" evidence="1">
    <location>
        <begin position="1"/>
        <end position="22"/>
    </location>
</feature>
<evidence type="ECO:0000313" key="2">
    <source>
        <dbReference type="EMBL" id="KIP04709.1"/>
    </source>
</evidence>
<organism evidence="2 3">
    <name type="scientific">Phlebiopsis gigantea (strain 11061_1 CR5-6)</name>
    <name type="common">White-rot fungus</name>
    <name type="synonym">Peniophora gigantea</name>
    <dbReference type="NCBI Taxonomy" id="745531"/>
    <lineage>
        <taxon>Eukaryota</taxon>
        <taxon>Fungi</taxon>
        <taxon>Dikarya</taxon>
        <taxon>Basidiomycota</taxon>
        <taxon>Agaricomycotina</taxon>
        <taxon>Agaricomycetes</taxon>
        <taxon>Polyporales</taxon>
        <taxon>Phanerochaetaceae</taxon>
        <taxon>Phlebiopsis</taxon>
    </lineage>
</organism>
<protein>
    <submittedName>
        <fullName evidence="2">Uncharacterized protein</fullName>
    </submittedName>
</protein>
<dbReference type="EMBL" id="KN840565">
    <property type="protein sequence ID" value="KIP04709.1"/>
    <property type="molecule type" value="Genomic_DNA"/>
</dbReference>
<feature type="compositionally biased region" description="Polar residues" evidence="1">
    <location>
        <begin position="1"/>
        <end position="20"/>
    </location>
</feature>
<sequence>MSRASAVTPSASGMQATSAETARMAVPAGEWLRHQRAVSPIVFQQILPRAVAVGNDLPDEEGVEAEPEDGSQIVQWIGPPLRDRTRDVLGRPGAEGRAGIVFDLAVRSSSAA</sequence>
<name>A0A0C3NIK7_PHLG1</name>
<dbReference type="AlphaFoldDB" id="A0A0C3NIK7"/>
<reference evidence="2 3" key="1">
    <citation type="journal article" date="2014" name="PLoS Genet.">
        <title>Analysis of the Phlebiopsis gigantea genome, transcriptome and secretome provides insight into its pioneer colonization strategies of wood.</title>
        <authorList>
            <person name="Hori C."/>
            <person name="Ishida T."/>
            <person name="Igarashi K."/>
            <person name="Samejima M."/>
            <person name="Suzuki H."/>
            <person name="Master E."/>
            <person name="Ferreira P."/>
            <person name="Ruiz-Duenas F.J."/>
            <person name="Held B."/>
            <person name="Canessa P."/>
            <person name="Larrondo L.F."/>
            <person name="Schmoll M."/>
            <person name="Druzhinina I.S."/>
            <person name="Kubicek C.P."/>
            <person name="Gaskell J.A."/>
            <person name="Kersten P."/>
            <person name="St John F."/>
            <person name="Glasner J."/>
            <person name="Sabat G."/>
            <person name="Splinter BonDurant S."/>
            <person name="Syed K."/>
            <person name="Yadav J."/>
            <person name="Mgbeahuruike A.C."/>
            <person name="Kovalchuk A."/>
            <person name="Asiegbu F.O."/>
            <person name="Lackner G."/>
            <person name="Hoffmeister D."/>
            <person name="Rencoret J."/>
            <person name="Gutierrez A."/>
            <person name="Sun H."/>
            <person name="Lindquist E."/>
            <person name="Barry K."/>
            <person name="Riley R."/>
            <person name="Grigoriev I.V."/>
            <person name="Henrissat B."/>
            <person name="Kues U."/>
            <person name="Berka R.M."/>
            <person name="Martinez A.T."/>
            <person name="Covert S.F."/>
            <person name="Blanchette R.A."/>
            <person name="Cullen D."/>
        </authorList>
    </citation>
    <scope>NUCLEOTIDE SEQUENCE [LARGE SCALE GENOMIC DNA]</scope>
    <source>
        <strain evidence="2 3">11061_1 CR5-6</strain>
    </source>
</reference>
<keyword evidence="3" id="KW-1185">Reference proteome</keyword>